<evidence type="ECO:0000313" key="2">
    <source>
        <dbReference type="Proteomes" id="UP000279284"/>
    </source>
</evidence>
<gene>
    <name evidence="1" type="ORF">NCTC10296_01689</name>
</gene>
<accession>A0A1X3CT87</accession>
<dbReference type="Proteomes" id="UP000279284">
    <property type="component" value="Chromosome"/>
</dbReference>
<dbReference type="OrthoDB" id="8602209at2"/>
<dbReference type="AlphaFoldDB" id="A0A1X3CT87"/>
<name>A0A1X3CT87_9NEIS</name>
<dbReference type="EMBL" id="LR134313">
    <property type="protein sequence ID" value="VEF02232.1"/>
    <property type="molecule type" value="Genomic_DNA"/>
</dbReference>
<proteinExistence type="predicted"/>
<evidence type="ECO:0000313" key="1">
    <source>
        <dbReference type="EMBL" id="VEF02232.1"/>
    </source>
</evidence>
<protein>
    <submittedName>
        <fullName evidence="1">Uncharacterized protein</fullName>
    </submittedName>
</protein>
<dbReference type="RefSeq" id="WP_085417295.1">
    <property type="nucleotide sequence ID" value="NZ_CAUJPY010000009.1"/>
</dbReference>
<sequence>MNIIEKQALKFILKHTQETHQQEMSDYVQTHWARYRAGEINLQEAKTLAKQARPMLKPESVAELTEFVKKWSKRLNFK</sequence>
<dbReference type="KEGG" id="nci:NCTC10296_01689"/>
<organism evidence="1 2">
    <name type="scientific">Neisseria canis</name>
    <dbReference type="NCBI Taxonomy" id="493"/>
    <lineage>
        <taxon>Bacteria</taxon>
        <taxon>Pseudomonadati</taxon>
        <taxon>Pseudomonadota</taxon>
        <taxon>Betaproteobacteria</taxon>
        <taxon>Neisseriales</taxon>
        <taxon>Neisseriaceae</taxon>
        <taxon>Neisseria</taxon>
    </lineage>
</organism>
<dbReference type="STRING" id="493.BWD07_10110"/>
<keyword evidence="2" id="KW-1185">Reference proteome</keyword>
<reference evidence="1 2" key="1">
    <citation type="submission" date="2018-12" db="EMBL/GenBank/DDBJ databases">
        <authorList>
            <consortium name="Pathogen Informatics"/>
        </authorList>
    </citation>
    <scope>NUCLEOTIDE SEQUENCE [LARGE SCALE GENOMIC DNA]</scope>
    <source>
        <strain evidence="1 2">NCTC10296</strain>
    </source>
</reference>